<sequence>MISTLWLYHIGNLHIQGPFSQLGSLIEPFMHMFTHLPSEFFSMMRWKLIHCIAFLSFIVNTLHLVVLANLRSLFRP</sequence>
<name>A0A101M1B7_PICGL</name>
<dbReference type="AlphaFoldDB" id="A0A101M1B7"/>
<keyword evidence="2" id="KW-0496">Mitochondrion</keyword>
<keyword evidence="1" id="KW-0812">Transmembrane</keyword>
<protein>
    <submittedName>
        <fullName evidence="2">Uncharacterized protein</fullName>
    </submittedName>
</protein>
<evidence type="ECO:0000313" key="2">
    <source>
        <dbReference type="EMBL" id="KUM49226.1"/>
    </source>
</evidence>
<feature type="transmembrane region" description="Helical" evidence="1">
    <location>
        <begin position="48"/>
        <end position="70"/>
    </location>
</feature>
<keyword evidence="1" id="KW-0472">Membrane</keyword>
<reference evidence="2" key="1">
    <citation type="journal article" date="2015" name="Genome Biol. Evol.">
        <title>Organellar Genomes of White Spruce (Picea glauca): Assembly and Annotation.</title>
        <authorList>
            <person name="Jackman S.D."/>
            <person name="Warren R.L."/>
            <person name="Gibb E.A."/>
            <person name="Vandervalk B.P."/>
            <person name="Mohamadi H."/>
            <person name="Chu J."/>
            <person name="Raymond A."/>
            <person name="Pleasance S."/>
            <person name="Coope R."/>
            <person name="Wildung M.R."/>
            <person name="Ritland C.E."/>
            <person name="Bousquet J."/>
            <person name="Jones S.J."/>
            <person name="Bohlmann J."/>
            <person name="Birol I."/>
        </authorList>
    </citation>
    <scope>NUCLEOTIDE SEQUENCE [LARGE SCALE GENOMIC DNA]</scope>
    <source>
        <tissue evidence="2">Flushing bud</tissue>
    </source>
</reference>
<gene>
    <name evidence="2" type="ORF">ABT39_MTgene3775</name>
</gene>
<keyword evidence="1" id="KW-1133">Transmembrane helix</keyword>
<organism evidence="2">
    <name type="scientific">Picea glauca</name>
    <name type="common">White spruce</name>
    <name type="synonym">Pinus glauca</name>
    <dbReference type="NCBI Taxonomy" id="3330"/>
    <lineage>
        <taxon>Eukaryota</taxon>
        <taxon>Viridiplantae</taxon>
        <taxon>Streptophyta</taxon>
        <taxon>Embryophyta</taxon>
        <taxon>Tracheophyta</taxon>
        <taxon>Spermatophyta</taxon>
        <taxon>Pinopsida</taxon>
        <taxon>Pinidae</taxon>
        <taxon>Conifers I</taxon>
        <taxon>Pinales</taxon>
        <taxon>Pinaceae</taxon>
        <taxon>Picea</taxon>
    </lineage>
</organism>
<comment type="caution">
    <text evidence="2">The sequence shown here is derived from an EMBL/GenBank/DDBJ whole genome shotgun (WGS) entry which is preliminary data.</text>
</comment>
<proteinExistence type="predicted"/>
<accession>A0A101M1B7</accession>
<geneLocation type="mitochondrion" evidence="2"/>
<evidence type="ECO:0000256" key="1">
    <source>
        <dbReference type="SAM" id="Phobius"/>
    </source>
</evidence>
<dbReference type="EMBL" id="LKAM01000003">
    <property type="protein sequence ID" value="KUM49226.1"/>
    <property type="molecule type" value="Genomic_DNA"/>
</dbReference>